<dbReference type="SUPFAM" id="SSF56112">
    <property type="entry name" value="Protein kinase-like (PK-like)"/>
    <property type="match status" value="1"/>
</dbReference>
<dbReference type="InterPro" id="IPR011009">
    <property type="entry name" value="Kinase-like_dom_sf"/>
</dbReference>
<dbReference type="PANTHER" id="PTHR38248">
    <property type="entry name" value="FUNK1 6"/>
    <property type="match status" value="1"/>
</dbReference>
<dbReference type="PANTHER" id="PTHR38248:SF2">
    <property type="entry name" value="FUNK1 11"/>
    <property type="match status" value="1"/>
</dbReference>
<name>A0AAW0A522_9AGAR</name>
<proteinExistence type="predicted"/>
<dbReference type="Gene3D" id="1.10.510.10">
    <property type="entry name" value="Transferase(Phosphotransferase) domain 1"/>
    <property type="match status" value="1"/>
</dbReference>
<accession>A0AAW0A522</accession>
<protein>
    <recommendedName>
        <fullName evidence="2">Fungal-type protein kinase domain-containing protein</fullName>
    </recommendedName>
</protein>
<evidence type="ECO:0000313" key="3">
    <source>
        <dbReference type="EMBL" id="KAK7001012.1"/>
    </source>
</evidence>
<dbReference type="InterPro" id="IPR040976">
    <property type="entry name" value="Pkinase_fungal"/>
</dbReference>
<dbReference type="Proteomes" id="UP001362999">
    <property type="component" value="Unassembled WGS sequence"/>
</dbReference>
<evidence type="ECO:0000259" key="2">
    <source>
        <dbReference type="Pfam" id="PF17667"/>
    </source>
</evidence>
<dbReference type="Pfam" id="PF17667">
    <property type="entry name" value="Pkinase_fungal"/>
    <property type="match status" value="1"/>
</dbReference>
<dbReference type="EMBL" id="JAWWNJ010000085">
    <property type="protein sequence ID" value="KAK7001012.1"/>
    <property type="molecule type" value="Genomic_DNA"/>
</dbReference>
<dbReference type="InterPro" id="IPR008266">
    <property type="entry name" value="Tyr_kinase_AS"/>
</dbReference>
<evidence type="ECO:0000256" key="1">
    <source>
        <dbReference type="SAM" id="MobiDB-lite"/>
    </source>
</evidence>
<feature type="domain" description="Fungal-type protein kinase" evidence="2">
    <location>
        <begin position="107"/>
        <end position="243"/>
    </location>
</feature>
<feature type="region of interest" description="Disordered" evidence="1">
    <location>
        <begin position="339"/>
        <end position="364"/>
    </location>
</feature>
<dbReference type="AlphaFoldDB" id="A0AAW0A522"/>
<sequence length="364" mass="41757">MSHVGGTESVYMIKLTIGEAVYITKHLLSDHSSCDPTTRVWEAYREDDHERTSVAIKDVWMPADAIPEGSQLLELHQKLRILSHLSPEQYFLTGFRSNLPDGLSEGRRKHYRIVFKEVGTPIYKLRCVSEVMRALADATRALQLLYQLGLVHRDVSAGNILLVDGVGKLTDLKFMRSYRGPINPSSPADRYIRTANFTAGEVAAAWYAYASKAHGAKHFSEDPPFRFNPFHDVESTLWIGIYILFHHLRDVPEVKDFSQVHFPYRFTKMTAQCRTIAVRCGFFSLGESHPFHAVLEVLHDVRFDLYRRYMLFESDFPNQYRFLEDEMVPLIFLERARTDTSKRKATTAPATPEPPAKKLKRTSS</sequence>
<organism evidence="3 4">
    <name type="scientific">Favolaschia claudopus</name>
    <dbReference type="NCBI Taxonomy" id="2862362"/>
    <lineage>
        <taxon>Eukaryota</taxon>
        <taxon>Fungi</taxon>
        <taxon>Dikarya</taxon>
        <taxon>Basidiomycota</taxon>
        <taxon>Agaricomycotina</taxon>
        <taxon>Agaricomycetes</taxon>
        <taxon>Agaricomycetidae</taxon>
        <taxon>Agaricales</taxon>
        <taxon>Marasmiineae</taxon>
        <taxon>Mycenaceae</taxon>
        <taxon>Favolaschia</taxon>
    </lineage>
</organism>
<comment type="caution">
    <text evidence="3">The sequence shown here is derived from an EMBL/GenBank/DDBJ whole genome shotgun (WGS) entry which is preliminary data.</text>
</comment>
<gene>
    <name evidence="3" type="ORF">R3P38DRAFT_3284712</name>
</gene>
<dbReference type="PROSITE" id="PS00109">
    <property type="entry name" value="PROTEIN_KINASE_TYR"/>
    <property type="match status" value="1"/>
</dbReference>
<reference evidence="3 4" key="1">
    <citation type="journal article" date="2024" name="J Genomics">
        <title>Draft genome sequencing and assembly of Favolaschia claudopus CIRM-BRFM 2984 isolated from oak limbs.</title>
        <authorList>
            <person name="Navarro D."/>
            <person name="Drula E."/>
            <person name="Chaduli D."/>
            <person name="Cazenave R."/>
            <person name="Ahrendt S."/>
            <person name="Wang J."/>
            <person name="Lipzen A."/>
            <person name="Daum C."/>
            <person name="Barry K."/>
            <person name="Grigoriev I.V."/>
            <person name="Favel A."/>
            <person name="Rosso M.N."/>
            <person name="Martin F."/>
        </authorList>
    </citation>
    <scope>NUCLEOTIDE SEQUENCE [LARGE SCALE GENOMIC DNA]</scope>
    <source>
        <strain evidence="3 4">CIRM-BRFM 2984</strain>
    </source>
</reference>
<keyword evidence="4" id="KW-1185">Reference proteome</keyword>
<evidence type="ECO:0000313" key="4">
    <source>
        <dbReference type="Proteomes" id="UP001362999"/>
    </source>
</evidence>
<dbReference type="GO" id="GO:0004672">
    <property type="term" value="F:protein kinase activity"/>
    <property type="evidence" value="ECO:0007669"/>
    <property type="project" value="InterPro"/>
</dbReference>